<evidence type="ECO:0000256" key="3">
    <source>
        <dbReference type="ARBA" id="ARBA00022737"/>
    </source>
</evidence>
<accession>A0A1E3QQL1</accession>
<dbReference type="Pfam" id="PF00400">
    <property type="entry name" value="WD40"/>
    <property type="match status" value="3"/>
</dbReference>
<feature type="compositionally biased region" description="Acidic residues" evidence="6">
    <location>
        <begin position="38"/>
        <end position="47"/>
    </location>
</feature>
<keyword evidence="4" id="KW-0539">Nucleus</keyword>
<feature type="region of interest" description="Disordered" evidence="6">
    <location>
        <begin position="338"/>
        <end position="360"/>
    </location>
</feature>
<keyword evidence="3" id="KW-0677">Repeat</keyword>
<evidence type="ECO:0000313" key="7">
    <source>
        <dbReference type="EMBL" id="ODQ79928.1"/>
    </source>
</evidence>
<dbReference type="GO" id="GO:0000480">
    <property type="term" value="P:endonucleolytic cleavage in 5'-ETS of tricistronic rRNA transcript (SSU-rRNA, 5.8S rRNA, LSU-rRNA)"/>
    <property type="evidence" value="ECO:0007669"/>
    <property type="project" value="EnsemblFungi"/>
</dbReference>
<organism evidence="7 8">
    <name type="scientific">Babjeviella inositovora NRRL Y-12698</name>
    <dbReference type="NCBI Taxonomy" id="984486"/>
    <lineage>
        <taxon>Eukaryota</taxon>
        <taxon>Fungi</taxon>
        <taxon>Dikarya</taxon>
        <taxon>Ascomycota</taxon>
        <taxon>Saccharomycotina</taxon>
        <taxon>Pichiomycetes</taxon>
        <taxon>Serinales incertae sedis</taxon>
        <taxon>Babjeviella</taxon>
    </lineage>
</organism>
<dbReference type="STRING" id="984486.A0A1E3QQL1"/>
<evidence type="ECO:0000313" key="8">
    <source>
        <dbReference type="Proteomes" id="UP000094336"/>
    </source>
</evidence>
<dbReference type="SUPFAM" id="SSF50978">
    <property type="entry name" value="WD40 repeat-like"/>
    <property type="match status" value="1"/>
</dbReference>
<dbReference type="GO" id="GO:0000447">
    <property type="term" value="P:endonucleolytic cleavage in ITS1 to separate SSU-rRNA from 5.8S rRNA and LSU-rRNA from tricistronic rRNA transcript (SSU-rRNA, 5.8S rRNA, LSU-rRNA)"/>
    <property type="evidence" value="ECO:0007669"/>
    <property type="project" value="EnsemblFungi"/>
</dbReference>
<dbReference type="PROSITE" id="PS50082">
    <property type="entry name" value="WD_REPEATS_2"/>
    <property type="match status" value="3"/>
</dbReference>
<dbReference type="GeneID" id="30146747"/>
<feature type="compositionally biased region" description="Basic residues" evidence="6">
    <location>
        <begin position="11"/>
        <end position="26"/>
    </location>
</feature>
<dbReference type="FunFam" id="2.130.10.10:FF:000644">
    <property type="entry name" value="Rrp9p"/>
    <property type="match status" value="1"/>
</dbReference>
<dbReference type="SMART" id="SM00320">
    <property type="entry name" value="WD40"/>
    <property type="match status" value="5"/>
</dbReference>
<feature type="compositionally biased region" description="Acidic residues" evidence="6">
    <location>
        <begin position="55"/>
        <end position="74"/>
    </location>
</feature>
<dbReference type="GO" id="GO:0031428">
    <property type="term" value="C:box C/D methylation guide snoRNP complex"/>
    <property type="evidence" value="ECO:0007669"/>
    <property type="project" value="EnsemblFungi"/>
</dbReference>
<keyword evidence="2 5" id="KW-0853">WD repeat</keyword>
<evidence type="ECO:0000256" key="4">
    <source>
        <dbReference type="ARBA" id="ARBA00023242"/>
    </source>
</evidence>
<dbReference type="AlphaFoldDB" id="A0A1E3QQL1"/>
<dbReference type="GO" id="GO:0000472">
    <property type="term" value="P:endonucleolytic cleavage to generate mature 5'-end of SSU-rRNA from (SSU-rRNA, 5.8S rRNA, LSU-rRNA)"/>
    <property type="evidence" value="ECO:0007669"/>
    <property type="project" value="EnsemblFungi"/>
</dbReference>
<gene>
    <name evidence="7" type="ORF">BABINDRAFT_161594</name>
</gene>
<comment type="subcellular location">
    <subcellularLocation>
        <location evidence="1">Nucleus</location>
    </subcellularLocation>
</comment>
<dbReference type="EMBL" id="KV454431">
    <property type="protein sequence ID" value="ODQ79928.1"/>
    <property type="molecule type" value="Genomic_DNA"/>
</dbReference>
<dbReference type="Gene3D" id="2.130.10.10">
    <property type="entry name" value="YVTN repeat-like/Quinoprotein amine dehydrogenase"/>
    <property type="match status" value="1"/>
</dbReference>
<proteinExistence type="predicted"/>
<evidence type="ECO:0000256" key="2">
    <source>
        <dbReference type="ARBA" id="ARBA00022574"/>
    </source>
</evidence>
<dbReference type="InterPro" id="IPR001680">
    <property type="entry name" value="WD40_rpt"/>
</dbReference>
<dbReference type="PANTHER" id="PTHR19865:SF0">
    <property type="entry name" value="U3 SMALL NUCLEOLAR RNA-INTERACTING PROTEIN 2"/>
    <property type="match status" value="1"/>
</dbReference>
<feature type="repeat" description="WD" evidence="5">
    <location>
        <begin position="296"/>
        <end position="337"/>
    </location>
</feature>
<dbReference type="PANTHER" id="PTHR19865">
    <property type="entry name" value="U3 SMALL NUCLEOLAR RNA INTERACTING PROTEIN 2"/>
    <property type="match status" value="1"/>
</dbReference>
<dbReference type="RefSeq" id="XP_018985256.1">
    <property type="nucleotide sequence ID" value="XM_019128894.1"/>
</dbReference>
<evidence type="ECO:0000256" key="6">
    <source>
        <dbReference type="SAM" id="MobiDB-lite"/>
    </source>
</evidence>
<feature type="region of interest" description="Disordered" evidence="6">
    <location>
        <begin position="1"/>
        <end position="78"/>
    </location>
</feature>
<dbReference type="GO" id="GO:0032040">
    <property type="term" value="C:small-subunit processome"/>
    <property type="evidence" value="ECO:0007669"/>
    <property type="project" value="EnsemblFungi"/>
</dbReference>
<protein>
    <submittedName>
        <fullName evidence="7">Uncharacterized protein</fullName>
    </submittedName>
</protein>
<feature type="repeat" description="WD" evidence="5">
    <location>
        <begin position="442"/>
        <end position="476"/>
    </location>
</feature>
<dbReference type="Proteomes" id="UP000094336">
    <property type="component" value="Unassembled WGS sequence"/>
</dbReference>
<feature type="repeat" description="WD" evidence="5">
    <location>
        <begin position="206"/>
        <end position="247"/>
    </location>
</feature>
<dbReference type="GO" id="GO:0034511">
    <property type="term" value="F:U3 snoRNA binding"/>
    <property type="evidence" value="ECO:0007669"/>
    <property type="project" value="EnsemblFungi"/>
</dbReference>
<dbReference type="OrthoDB" id="189968at2759"/>
<evidence type="ECO:0000256" key="1">
    <source>
        <dbReference type="ARBA" id="ARBA00004123"/>
    </source>
</evidence>
<evidence type="ECO:0000256" key="5">
    <source>
        <dbReference type="PROSITE-ProRule" id="PRU00221"/>
    </source>
</evidence>
<sequence>MVSDPFLSDSRKRKRPTTMRAPHKKQATPTPDKHDVEITDSESENDEQGNVSANESEEADEDALDSEEEFQDESAADKRRRLAKQYLDNLKLETMAGDNYDFDAQDLDDDILASRLQRDVAENKGMIYKFFAASLIVDDEAIRQQFTRIGSKGLTGVSVCYPHAYTVSKDMELIKWNIDDKNKKAVRVKHTKGGPKFAELASDPSLNGHSDEILCVAASPDGKYVVTGGRDNRIIVWSTESLTPVKVLETRKGGVRNNGDVLAMVFRRNSDQLYVACADLRIRTYSINQMAQLETLYGHQDLVVDISSLIQERCVTVGSRDKTAMLWKISEESRLTFRGGDTDPAARRSSKYTKDKSDKPKDVVRPAFYAEGSMDCVSMLDDTHFVTGSDNGNISLWSLAKKKALYTMRQAHGLIPQERVYSAEAEYSGKPEELPPKSPYWITSIYALPYSDIFVSGSWDGKLRLWKLEANLRQFTLLKELDGAKGLVTKLEMFEGKSDDGEYIKVVGSMSKEHRLGRWCKVPGGRNALYSAVIAKQK</sequence>
<dbReference type="InterPro" id="IPR036322">
    <property type="entry name" value="WD40_repeat_dom_sf"/>
</dbReference>
<reference evidence="8" key="1">
    <citation type="submission" date="2016-05" db="EMBL/GenBank/DDBJ databases">
        <title>Comparative genomics of biotechnologically important yeasts.</title>
        <authorList>
            <consortium name="DOE Joint Genome Institute"/>
            <person name="Riley R."/>
            <person name="Haridas S."/>
            <person name="Wolfe K.H."/>
            <person name="Lopes M.R."/>
            <person name="Hittinger C.T."/>
            <person name="Goker M."/>
            <person name="Salamov A."/>
            <person name="Wisecaver J."/>
            <person name="Long T.M."/>
            <person name="Aerts A.L."/>
            <person name="Barry K."/>
            <person name="Choi C."/>
            <person name="Clum A."/>
            <person name="Coughlan A.Y."/>
            <person name="Deshpande S."/>
            <person name="Douglass A.P."/>
            <person name="Hanson S.J."/>
            <person name="Klenk H.-P."/>
            <person name="Labutti K."/>
            <person name="Lapidus A."/>
            <person name="Lindquist E."/>
            <person name="Lipzen A."/>
            <person name="Meier-Kolthoff J.P."/>
            <person name="Ohm R.A."/>
            <person name="Otillar R.P."/>
            <person name="Pangilinan J."/>
            <person name="Peng Y."/>
            <person name="Rokas A."/>
            <person name="Rosa C.A."/>
            <person name="Scheuner C."/>
            <person name="Sibirny A.A."/>
            <person name="Slot J.C."/>
            <person name="Stielow J.B."/>
            <person name="Sun H."/>
            <person name="Kurtzman C.P."/>
            <person name="Blackwell M."/>
            <person name="Grigoriev I.V."/>
            <person name="Jeffries T.W."/>
        </authorList>
    </citation>
    <scope>NUCLEOTIDE SEQUENCE [LARGE SCALE GENOMIC DNA]</scope>
    <source>
        <strain evidence="8">NRRL Y-12698</strain>
    </source>
</reference>
<dbReference type="InterPro" id="IPR015943">
    <property type="entry name" value="WD40/YVTN_repeat-like_dom_sf"/>
</dbReference>
<keyword evidence="8" id="KW-1185">Reference proteome</keyword>
<name>A0A1E3QQL1_9ASCO</name>
<dbReference type="PROSITE" id="PS50294">
    <property type="entry name" value="WD_REPEATS_REGION"/>
    <property type="match status" value="1"/>
</dbReference>
<dbReference type="InterPro" id="IPR039241">
    <property type="entry name" value="Rrp9-like"/>
</dbReference>